<dbReference type="GO" id="GO:0000139">
    <property type="term" value="C:Golgi membrane"/>
    <property type="evidence" value="ECO:0007669"/>
    <property type="project" value="InterPro"/>
</dbReference>
<dbReference type="Pfam" id="PF04142">
    <property type="entry name" value="Nuc_sug_transp"/>
    <property type="match status" value="1"/>
</dbReference>
<evidence type="ECO:0000256" key="1">
    <source>
        <dbReference type="ARBA" id="ARBA00004141"/>
    </source>
</evidence>
<reference evidence="6 7" key="1">
    <citation type="submission" date="2016-03" db="EMBL/GenBank/DDBJ databases">
        <authorList>
            <person name="Ploux O."/>
        </authorList>
    </citation>
    <scope>NUCLEOTIDE SEQUENCE [LARGE SCALE GENOMIC DNA]</scope>
    <source>
        <strain evidence="6 7">UAMH 11012</strain>
    </source>
</reference>
<dbReference type="OrthoDB" id="408493at2759"/>
<keyword evidence="7" id="KW-1185">Reference proteome</keyword>
<sequence>MSHGERLGIELSKMSKNLREWKKHLVLAVLVVQNSALTLTLHHTRVRPVDGKGRYLASTAILLVEVIKIIASFSLSVHETSQSYPSDPHLKVLSRVFESVFTGDGWKLCVPAALYTLQSSLLYRAISNLSVATFQVTYQLRILTTAIFSVLLLKRQLSSTRWLSLFLLTVGIAVVQIPEANLEARSLLSFLKPHDESMELMVREEKVKRAIGIPAVVMNAPLGLAAVLAASVTSGLTGVYFEKVVKNPSVSVSIWTRNAQLSFYSLFPALFIGVLYTDGQQISKDGFFVGYNSLVWITILLQVLGGFTAGLCIVHLDNIAKNFALCVSIIVSLLVDVILFGSSVPINVSLVPNFPQALAHQDTSVYQLANEDHASKLRIQIPKTTLHLLASTSKLSEKTQKTSELLMKAIITPEQENIM</sequence>
<dbReference type="EMBL" id="FJOG01000024">
    <property type="protein sequence ID" value="CZR63566.1"/>
    <property type="molecule type" value="Genomic_DNA"/>
</dbReference>
<organism evidence="6 7">
    <name type="scientific">Phialocephala subalpina</name>
    <dbReference type="NCBI Taxonomy" id="576137"/>
    <lineage>
        <taxon>Eukaryota</taxon>
        <taxon>Fungi</taxon>
        <taxon>Dikarya</taxon>
        <taxon>Ascomycota</taxon>
        <taxon>Pezizomycotina</taxon>
        <taxon>Leotiomycetes</taxon>
        <taxon>Helotiales</taxon>
        <taxon>Mollisiaceae</taxon>
        <taxon>Phialocephala</taxon>
        <taxon>Phialocephala fortinii species complex</taxon>
    </lineage>
</organism>
<feature type="transmembrane region" description="Helical" evidence="5">
    <location>
        <begin position="160"/>
        <end position="178"/>
    </location>
</feature>
<evidence type="ECO:0000256" key="3">
    <source>
        <dbReference type="ARBA" id="ARBA00022989"/>
    </source>
</evidence>
<proteinExistence type="predicted"/>
<feature type="transmembrane region" description="Helical" evidence="5">
    <location>
        <begin position="323"/>
        <end position="346"/>
    </location>
</feature>
<dbReference type="GO" id="GO:0015165">
    <property type="term" value="F:pyrimidine nucleotide-sugar transmembrane transporter activity"/>
    <property type="evidence" value="ECO:0007669"/>
    <property type="project" value="InterPro"/>
</dbReference>
<protein>
    <recommendedName>
        <fullName evidence="8">UDP-galactose transporter</fullName>
    </recommendedName>
</protein>
<keyword evidence="4 5" id="KW-0472">Membrane</keyword>
<evidence type="ECO:0000313" key="7">
    <source>
        <dbReference type="Proteomes" id="UP000184330"/>
    </source>
</evidence>
<dbReference type="InterPro" id="IPR007271">
    <property type="entry name" value="Nuc_sug_transpt"/>
</dbReference>
<gene>
    <name evidence="6" type="ORF">PAC_13463</name>
</gene>
<evidence type="ECO:0008006" key="8">
    <source>
        <dbReference type="Google" id="ProtNLM"/>
    </source>
</evidence>
<dbReference type="STRING" id="576137.A0A1L7XF17"/>
<feature type="transmembrane region" description="Helical" evidence="5">
    <location>
        <begin position="294"/>
        <end position="316"/>
    </location>
</feature>
<dbReference type="Proteomes" id="UP000184330">
    <property type="component" value="Unassembled WGS sequence"/>
</dbReference>
<feature type="transmembrane region" description="Helical" evidence="5">
    <location>
        <begin position="261"/>
        <end position="282"/>
    </location>
</feature>
<comment type="subcellular location">
    <subcellularLocation>
        <location evidence="1">Membrane</location>
        <topology evidence="1">Multi-pass membrane protein</topology>
    </subcellularLocation>
</comment>
<feature type="transmembrane region" description="Helical" evidence="5">
    <location>
        <begin position="222"/>
        <end position="241"/>
    </location>
</feature>
<accession>A0A1L7XF17</accession>
<dbReference type="SUPFAM" id="SSF103481">
    <property type="entry name" value="Multidrug resistance efflux transporter EmrE"/>
    <property type="match status" value="1"/>
</dbReference>
<dbReference type="PANTHER" id="PTHR10231">
    <property type="entry name" value="NUCLEOTIDE-SUGAR TRANSMEMBRANE TRANSPORTER"/>
    <property type="match status" value="1"/>
</dbReference>
<dbReference type="Gene3D" id="1.10.3730.20">
    <property type="match status" value="1"/>
</dbReference>
<dbReference type="AlphaFoldDB" id="A0A1L7XF17"/>
<keyword evidence="3 5" id="KW-1133">Transmembrane helix</keyword>
<dbReference type="NCBIfam" id="TIGR00803">
    <property type="entry name" value="nst"/>
    <property type="match status" value="2"/>
</dbReference>
<evidence type="ECO:0000313" key="6">
    <source>
        <dbReference type="EMBL" id="CZR63566.1"/>
    </source>
</evidence>
<feature type="transmembrane region" description="Helical" evidence="5">
    <location>
        <begin position="55"/>
        <end position="75"/>
    </location>
</feature>
<feature type="transmembrane region" description="Helical" evidence="5">
    <location>
        <begin position="136"/>
        <end position="153"/>
    </location>
</feature>
<evidence type="ECO:0000256" key="2">
    <source>
        <dbReference type="ARBA" id="ARBA00022692"/>
    </source>
</evidence>
<dbReference type="InterPro" id="IPR037185">
    <property type="entry name" value="EmrE-like"/>
</dbReference>
<evidence type="ECO:0000256" key="4">
    <source>
        <dbReference type="ARBA" id="ARBA00023136"/>
    </source>
</evidence>
<name>A0A1L7XF17_9HELO</name>
<evidence type="ECO:0000256" key="5">
    <source>
        <dbReference type="SAM" id="Phobius"/>
    </source>
</evidence>
<keyword evidence="2 5" id="KW-0812">Transmembrane</keyword>